<sequence>MMPNALTTPLRQSQMAGNSAHQDPTNPSEEGRQQALEQKLQASMALEGTLQLPCLPALAPRYEHLILGLFNLFGQNPSSEERQQLRQRLTETLTEGFEESPRRYLSLSYQLVNPQEGVAGGLGLTLSLTSPPEAQGSFQLANQSRFGSYPDGKAMMLAASLGEAEEVSVLDIGAGIGRNSLPLAKRGHPVDAVVTNAEAGERLQEMARSRHLSVTLLGGDFLDAPQVTGDYHLAIAPEILPHLRSPQAMTHFFRQSRRLLAPRGRLLLGAFLTHPDYSPQESVRELAQACGCSFLTPSELTAILGEVGLRLESQESVVAYESTHLPAAAWPPSQSFLNWATGQELFPGLMAPPVSFYWLCCAPEPIPANPDET</sequence>
<name>A0ABY5AQN0_9CYAN</name>
<accession>A0ABY5AQN0</accession>
<evidence type="ECO:0000256" key="1">
    <source>
        <dbReference type="ARBA" id="ARBA00022603"/>
    </source>
</evidence>
<dbReference type="Proteomes" id="UP001056708">
    <property type="component" value="Chromosome"/>
</dbReference>
<evidence type="ECO:0000313" key="7">
    <source>
        <dbReference type="Proteomes" id="UP001056708"/>
    </source>
</evidence>
<dbReference type="GO" id="GO:0032259">
    <property type="term" value="P:methylation"/>
    <property type="evidence" value="ECO:0007669"/>
    <property type="project" value="UniProtKB-KW"/>
</dbReference>
<feature type="region of interest" description="Disordered" evidence="4">
    <location>
        <begin position="1"/>
        <end position="33"/>
    </location>
</feature>
<reference evidence="6" key="1">
    <citation type="submission" date="2022-06" db="EMBL/GenBank/DDBJ databases">
        <title>Genome sequence of Phormidium yuhuli AB48 isolated from an industrial photobioreactor environment.</title>
        <authorList>
            <person name="Qiu Y."/>
            <person name="Noonan A.J.C."/>
            <person name="Dofher K."/>
            <person name="Koch M."/>
            <person name="Kieft B."/>
            <person name="Lin X."/>
            <person name="Ziels R.M."/>
            <person name="Hallam S.J."/>
        </authorList>
    </citation>
    <scope>NUCLEOTIDE SEQUENCE</scope>
    <source>
        <strain evidence="6">AB48</strain>
    </source>
</reference>
<evidence type="ECO:0000256" key="3">
    <source>
        <dbReference type="ARBA" id="ARBA00022691"/>
    </source>
</evidence>
<protein>
    <submittedName>
        <fullName evidence="6">Class I SAM-dependent methyltransferase</fullName>
    </submittedName>
</protein>
<proteinExistence type="predicted"/>
<dbReference type="InterPro" id="IPR041698">
    <property type="entry name" value="Methyltransf_25"/>
</dbReference>
<dbReference type="Pfam" id="PF13649">
    <property type="entry name" value="Methyltransf_25"/>
    <property type="match status" value="1"/>
</dbReference>
<gene>
    <name evidence="6" type="ORF">NEA10_00865</name>
</gene>
<evidence type="ECO:0000259" key="5">
    <source>
        <dbReference type="Pfam" id="PF13649"/>
    </source>
</evidence>
<dbReference type="Gene3D" id="3.40.50.150">
    <property type="entry name" value="Vaccinia Virus protein VP39"/>
    <property type="match status" value="1"/>
</dbReference>
<dbReference type="EMBL" id="CP098611">
    <property type="protein sequence ID" value="USR91325.1"/>
    <property type="molecule type" value="Genomic_DNA"/>
</dbReference>
<evidence type="ECO:0000313" key="6">
    <source>
        <dbReference type="EMBL" id="USR91325.1"/>
    </source>
</evidence>
<evidence type="ECO:0000256" key="4">
    <source>
        <dbReference type="SAM" id="MobiDB-lite"/>
    </source>
</evidence>
<keyword evidence="3" id="KW-0949">S-adenosyl-L-methionine</keyword>
<feature type="domain" description="Methyltransferase" evidence="5">
    <location>
        <begin position="169"/>
        <end position="264"/>
    </location>
</feature>
<dbReference type="PANTHER" id="PTHR43464">
    <property type="entry name" value="METHYLTRANSFERASE"/>
    <property type="match status" value="1"/>
</dbReference>
<dbReference type="CDD" id="cd02440">
    <property type="entry name" value="AdoMet_MTases"/>
    <property type="match status" value="1"/>
</dbReference>
<dbReference type="InterPro" id="IPR029063">
    <property type="entry name" value="SAM-dependent_MTases_sf"/>
</dbReference>
<keyword evidence="2" id="KW-0808">Transferase</keyword>
<dbReference type="SUPFAM" id="SSF53335">
    <property type="entry name" value="S-adenosyl-L-methionine-dependent methyltransferases"/>
    <property type="match status" value="1"/>
</dbReference>
<organism evidence="6 7">
    <name type="scientific">Phormidium yuhuli AB48</name>
    <dbReference type="NCBI Taxonomy" id="2940671"/>
    <lineage>
        <taxon>Bacteria</taxon>
        <taxon>Bacillati</taxon>
        <taxon>Cyanobacteriota</taxon>
        <taxon>Cyanophyceae</taxon>
        <taxon>Oscillatoriophycideae</taxon>
        <taxon>Oscillatoriales</taxon>
        <taxon>Oscillatoriaceae</taxon>
        <taxon>Phormidium</taxon>
        <taxon>Phormidium yuhuli</taxon>
    </lineage>
</organism>
<dbReference type="RefSeq" id="WP_252663352.1">
    <property type="nucleotide sequence ID" value="NZ_CP098611.1"/>
</dbReference>
<dbReference type="GO" id="GO:0008168">
    <property type="term" value="F:methyltransferase activity"/>
    <property type="evidence" value="ECO:0007669"/>
    <property type="project" value="UniProtKB-KW"/>
</dbReference>
<keyword evidence="7" id="KW-1185">Reference proteome</keyword>
<feature type="compositionally biased region" description="Polar residues" evidence="4">
    <location>
        <begin position="1"/>
        <end position="28"/>
    </location>
</feature>
<dbReference type="PANTHER" id="PTHR43464:SF19">
    <property type="entry name" value="UBIQUINONE BIOSYNTHESIS O-METHYLTRANSFERASE, MITOCHONDRIAL"/>
    <property type="match status" value="1"/>
</dbReference>
<evidence type="ECO:0000256" key="2">
    <source>
        <dbReference type="ARBA" id="ARBA00022679"/>
    </source>
</evidence>
<keyword evidence="1 6" id="KW-0489">Methyltransferase</keyword>